<dbReference type="Proteomes" id="UP000238916">
    <property type="component" value="Unassembled WGS sequence"/>
</dbReference>
<reference evidence="2" key="1">
    <citation type="submission" date="2018-02" db="EMBL/GenBank/DDBJ databases">
        <authorList>
            <person name="Hausmann B."/>
        </authorList>
    </citation>
    <scope>NUCLEOTIDE SEQUENCE [LARGE SCALE GENOMIC DNA]</scope>
    <source>
        <strain evidence="2">Peat soil MAG SbF1</strain>
    </source>
</reference>
<dbReference type="EMBL" id="OMOF01000390">
    <property type="protein sequence ID" value="SPF49361.1"/>
    <property type="molecule type" value="Genomic_DNA"/>
</dbReference>
<gene>
    <name evidence="1" type="ORF">SBF1_450026</name>
</gene>
<evidence type="ECO:0000313" key="2">
    <source>
        <dbReference type="Proteomes" id="UP000238916"/>
    </source>
</evidence>
<evidence type="ECO:0000313" key="1">
    <source>
        <dbReference type="EMBL" id="SPF49361.1"/>
    </source>
</evidence>
<organism evidence="1 2">
    <name type="scientific">Candidatus Desulfosporosinus infrequens</name>
    <dbReference type="NCBI Taxonomy" id="2043169"/>
    <lineage>
        <taxon>Bacteria</taxon>
        <taxon>Bacillati</taxon>
        <taxon>Bacillota</taxon>
        <taxon>Clostridia</taxon>
        <taxon>Eubacteriales</taxon>
        <taxon>Desulfitobacteriaceae</taxon>
        <taxon>Desulfosporosinus</taxon>
    </lineage>
</organism>
<sequence length="44" mass="5016">MDQQNMARALLRAFITKTGLKGIVLEVSDLYVRKEEWLVSTHPG</sequence>
<accession>A0A2U3LBS9</accession>
<protein>
    <submittedName>
        <fullName evidence="1">Uncharacterized protein</fullName>
    </submittedName>
</protein>
<name>A0A2U3LBS9_9FIRM</name>
<dbReference type="AlphaFoldDB" id="A0A2U3LBS9"/>
<proteinExistence type="predicted"/>